<feature type="transmembrane region" description="Helical" evidence="7">
    <location>
        <begin position="7"/>
        <end position="30"/>
    </location>
</feature>
<dbReference type="PANTHER" id="PTHR30576">
    <property type="entry name" value="COLANIC BIOSYNTHESIS UDP-GLUCOSE LIPID CARRIER TRANSFERASE"/>
    <property type="match status" value="1"/>
</dbReference>
<dbReference type="Pfam" id="PF02397">
    <property type="entry name" value="Bac_transf"/>
    <property type="match status" value="1"/>
</dbReference>
<dbReference type="PANTHER" id="PTHR30576:SF0">
    <property type="entry name" value="UNDECAPRENYL-PHOSPHATE N-ACETYLGALACTOSAMINYL 1-PHOSPHATE TRANSFERASE-RELATED"/>
    <property type="match status" value="1"/>
</dbReference>
<proteinExistence type="inferred from homology"/>
<name>A0A5B7SSL4_9FLAO</name>
<dbReference type="EMBL" id="CP040710">
    <property type="protein sequence ID" value="QCX01666.1"/>
    <property type="molecule type" value="Genomic_DNA"/>
</dbReference>
<dbReference type="AlphaFoldDB" id="A0A5B7SSL4"/>
<organism evidence="9 10">
    <name type="scientific">Aggregatimonas sangjinii</name>
    <dbReference type="NCBI Taxonomy" id="2583587"/>
    <lineage>
        <taxon>Bacteria</taxon>
        <taxon>Pseudomonadati</taxon>
        <taxon>Bacteroidota</taxon>
        <taxon>Flavobacteriia</taxon>
        <taxon>Flavobacteriales</taxon>
        <taxon>Flavobacteriaceae</taxon>
        <taxon>Aggregatimonas</taxon>
    </lineage>
</organism>
<evidence type="ECO:0000256" key="2">
    <source>
        <dbReference type="ARBA" id="ARBA00006464"/>
    </source>
</evidence>
<evidence type="ECO:0000259" key="8">
    <source>
        <dbReference type="Pfam" id="PF02397"/>
    </source>
</evidence>
<evidence type="ECO:0000256" key="4">
    <source>
        <dbReference type="ARBA" id="ARBA00022692"/>
    </source>
</evidence>
<gene>
    <name evidence="9" type="ORF">FGM00_16675</name>
</gene>
<evidence type="ECO:0000256" key="3">
    <source>
        <dbReference type="ARBA" id="ARBA00022679"/>
    </source>
</evidence>
<keyword evidence="4 7" id="KW-0812">Transmembrane</keyword>
<dbReference type="RefSeq" id="WP_138854003.1">
    <property type="nucleotide sequence ID" value="NZ_CP040710.1"/>
</dbReference>
<evidence type="ECO:0000313" key="9">
    <source>
        <dbReference type="EMBL" id="QCX01666.1"/>
    </source>
</evidence>
<keyword evidence="10" id="KW-1185">Reference proteome</keyword>
<evidence type="ECO:0000256" key="5">
    <source>
        <dbReference type="ARBA" id="ARBA00022989"/>
    </source>
</evidence>
<keyword evidence="6 7" id="KW-0472">Membrane</keyword>
<keyword evidence="3 9" id="KW-0808">Transferase</keyword>
<keyword evidence="5 7" id="KW-1133">Transmembrane helix</keyword>
<comment type="subcellular location">
    <subcellularLocation>
        <location evidence="1">Membrane</location>
        <topology evidence="1">Multi-pass membrane protein</topology>
    </subcellularLocation>
</comment>
<feature type="transmembrane region" description="Helical" evidence="7">
    <location>
        <begin position="42"/>
        <end position="64"/>
    </location>
</feature>
<dbReference type="Gene3D" id="3.40.50.720">
    <property type="entry name" value="NAD(P)-binding Rossmann-like Domain"/>
    <property type="match status" value="1"/>
</dbReference>
<accession>A0A5B7SSL4</accession>
<dbReference type="Pfam" id="PF13727">
    <property type="entry name" value="CoA_binding_3"/>
    <property type="match status" value="1"/>
</dbReference>
<dbReference type="InterPro" id="IPR003362">
    <property type="entry name" value="Bact_transf"/>
</dbReference>
<dbReference type="GO" id="GO:0016780">
    <property type="term" value="F:phosphotransferase activity, for other substituted phosphate groups"/>
    <property type="evidence" value="ECO:0007669"/>
    <property type="project" value="TreeGrafter"/>
</dbReference>
<feature type="transmembrane region" description="Helical" evidence="7">
    <location>
        <begin position="109"/>
        <end position="127"/>
    </location>
</feature>
<feature type="domain" description="Bacterial sugar transferase" evidence="8">
    <location>
        <begin position="273"/>
        <end position="455"/>
    </location>
</feature>
<sequence length="463" mass="53574">MNSKNRFILINLLAYEFVLLNLVLIVYVLIRHPELSLYNSTSLLNIGFLVIIYNVSWLLIISFIRDNDFYFNTGYNSLKSLINCLFFFVGFVITLIILLRIDFLNRSTFIAPIFIFSYVNLVSRKYILKYLKKKGAHFFSNVLIVGLNYNPSRLRKFSDVVAQYGYNTMGYLDADKDEIENESNLSIVGNLNTLSFVLSENDIDEVFIASAGLKQDNIEETIGICDSFGVRVKLMPSNPLLMSKNCKAFVIGDMALYRLRQSKLDSYSQNLLKRIFDVCFSFSALVLGFPIFLLVAVLIYLESGGPIFYTPLRKGEAGRTFRCYKFRTMRVCEDPVNGTKSTVVNDPRITRVGKVLRKIDFDELPQFWNVLKGEMSVVGPRPHRIKLQDTFRKSVNDYMVRSYVKPGISGWAQVNGWRGPTVTKEQKNERVRHDLWYIENWNFWLDIKIIFLTVFGNHHKKAF</sequence>
<evidence type="ECO:0000256" key="1">
    <source>
        <dbReference type="ARBA" id="ARBA00004141"/>
    </source>
</evidence>
<dbReference type="NCBIfam" id="TIGR03025">
    <property type="entry name" value="EPS_sugtrans"/>
    <property type="match status" value="1"/>
</dbReference>
<protein>
    <submittedName>
        <fullName evidence="9">Exopolysaccharide biosynthesis polyprenyl glycosylphosphotransferase</fullName>
    </submittedName>
</protein>
<comment type="similarity">
    <text evidence="2">Belongs to the bacterial sugar transferase family.</text>
</comment>
<feature type="transmembrane region" description="Helical" evidence="7">
    <location>
        <begin position="278"/>
        <end position="301"/>
    </location>
</feature>
<evidence type="ECO:0000256" key="7">
    <source>
        <dbReference type="SAM" id="Phobius"/>
    </source>
</evidence>
<feature type="transmembrane region" description="Helical" evidence="7">
    <location>
        <begin position="85"/>
        <end position="103"/>
    </location>
</feature>
<dbReference type="GO" id="GO:0016020">
    <property type="term" value="C:membrane"/>
    <property type="evidence" value="ECO:0007669"/>
    <property type="project" value="UniProtKB-SubCell"/>
</dbReference>
<dbReference type="KEGG" id="asag:FGM00_16675"/>
<evidence type="ECO:0000313" key="10">
    <source>
        <dbReference type="Proteomes" id="UP000310017"/>
    </source>
</evidence>
<evidence type="ECO:0000256" key="6">
    <source>
        <dbReference type="ARBA" id="ARBA00023136"/>
    </source>
</evidence>
<dbReference type="InterPro" id="IPR017475">
    <property type="entry name" value="EPS_sugar_tfrase"/>
</dbReference>
<dbReference type="Proteomes" id="UP000310017">
    <property type="component" value="Chromosome"/>
</dbReference>
<dbReference type="OrthoDB" id="9808602at2"/>
<reference evidence="9 10" key="1">
    <citation type="submission" date="2019-05" db="EMBL/GenBank/DDBJ databases">
        <title>Genome sequencing of F202Z8.</title>
        <authorList>
            <person name="Kwon Y.M."/>
        </authorList>
    </citation>
    <scope>NUCLEOTIDE SEQUENCE [LARGE SCALE GENOMIC DNA]</scope>
    <source>
        <strain evidence="9 10">F202Z8</strain>
    </source>
</reference>